<name>A0AAJ1MN34_9SPIO</name>
<dbReference type="GO" id="GO:0004853">
    <property type="term" value="F:uroporphyrinogen decarboxylase activity"/>
    <property type="evidence" value="ECO:0007669"/>
    <property type="project" value="InterPro"/>
</dbReference>
<dbReference type="SUPFAM" id="SSF51726">
    <property type="entry name" value="UROD/MetE-like"/>
    <property type="match status" value="1"/>
</dbReference>
<dbReference type="Gene3D" id="3.20.20.210">
    <property type="match status" value="1"/>
</dbReference>
<reference evidence="2 3" key="1">
    <citation type="submission" date="2022-12" db="EMBL/GenBank/DDBJ databases">
        <title>Metagenome assembled genome from gulf of manar.</title>
        <authorList>
            <person name="Kohli P."/>
            <person name="Pk S."/>
            <person name="Venkata Ramana C."/>
            <person name="Sasikala C."/>
        </authorList>
    </citation>
    <scope>NUCLEOTIDE SEQUENCE [LARGE SCALE GENOMIC DNA]</scope>
    <source>
        <strain evidence="2">JB008</strain>
    </source>
</reference>
<dbReference type="InterPro" id="IPR038071">
    <property type="entry name" value="UROD/MetE-like_sf"/>
</dbReference>
<dbReference type="AlphaFoldDB" id="A0AAJ1MN34"/>
<proteinExistence type="predicted"/>
<sequence>MTSKERVLATISHQEPDRVPIDFGATMETTIHAEGYKKLIKALDIQTAGSPVEMLKTAGFVRPDEDVQQHIGADVRGLFPNRRYSGEGRLSEDGEYKLLTDEFGILWRKPVDGGLYYDIHNSPMSNMQLDDIKNYNFPDPRNDKIFENVDTLLANVNINEYPVVYDNCFGNGIFQSCNQLMGYDTYLMAMALSEPRADYLMDKILEMKLEFWDEVLTRFGDKVDIVKELDDMGTQINLLISPDMYKQHIKPRLKKLVDFIKSKKPEVKMMMHSCGSVSKIIPDLIDCGIEILNPVQYTAAEMDPVMLKREFGADLTFWGGGVDTQTILPRGTADEVSEEVKRMLELFMPGGGFVFAPIHAIQADVPAENILAMWETVREYGIY</sequence>
<dbReference type="PANTHER" id="PTHR47099">
    <property type="entry name" value="METHYLCOBAMIDE:COM METHYLTRANSFERASE MTBA"/>
    <property type="match status" value="1"/>
</dbReference>
<dbReference type="PANTHER" id="PTHR47099:SF1">
    <property type="entry name" value="METHYLCOBAMIDE:COM METHYLTRANSFERASE MTBA"/>
    <property type="match status" value="1"/>
</dbReference>
<gene>
    <name evidence="2" type="ORF">PQJ61_10815</name>
</gene>
<protein>
    <submittedName>
        <fullName evidence="2">Uroporphyrinogen decarboxylase family protein</fullName>
    </submittedName>
</protein>
<evidence type="ECO:0000313" key="2">
    <source>
        <dbReference type="EMBL" id="MDC7227240.1"/>
    </source>
</evidence>
<dbReference type="EMBL" id="JAQQAL010000023">
    <property type="protein sequence ID" value="MDC7227240.1"/>
    <property type="molecule type" value="Genomic_DNA"/>
</dbReference>
<dbReference type="Proteomes" id="UP001221217">
    <property type="component" value="Unassembled WGS sequence"/>
</dbReference>
<dbReference type="Pfam" id="PF01208">
    <property type="entry name" value="URO-D"/>
    <property type="match status" value="1"/>
</dbReference>
<comment type="caution">
    <text evidence="2">The sequence shown here is derived from an EMBL/GenBank/DDBJ whole genome shotgun (WGS) entry which is preliminary data.</text>
</comment>
<dbReference type="InterPro" id="IPR000257">
    <property type="entry name" value="Uroporphyrinogen_deCOase"/>
</dbReference>
<dbReference type="InterPro" id="IPR052024">
    <property type="entry name" value="Methanogen_methyltrans"/>
</dbReference>
<organism evidence="2 3">
    <name type="scientific">Candidatus Thalassospirochaeta sargassi</name>
    <dbReference type="NCBI Taxonomy" id="3119039"/>
    <lineage>
        <taxon>Bacteria</taxon>
        <taxon>Pseudomonadati</taxon>
        <taxon>Spirochaetota</taxon>
        <taxon>Spirochaetia</taxon>
        <taxon>Spirochaetales</taxon>
        <taxon>Spirochaetaceae</taxon>
        <taxon>Candidatus Thalassospirochaeta</taxon>
    </lineage>
</organism>
<dbReference type="GO" id="GO:0006779">
    <property type="term" value="P:porphyrin-containing compound biosynthetic process"/>
    <property type="evidence" value="ECO:0007669"/>
    <property type="project" value="InterPro"/>
</dbReference>
<accession>A0AAJ1MN34</accession>
<evidence type="ECO:0000313" key="3">
    <source>
        <dbReference type="Proteomes" id="UP001221217"/>
    </source>
</evidence>
<feature type="domain" description="Uroporphyrinogen decarboxylase (URO-D)" evidence="1">
    <location>
        <begin position="129"/>
        <end position="380"/>
    </location>
</feature>
<evidence type="ECO:0000259" key="1">
    <source>
        <dbReference type="Pfam" id="PF01208"/>
    </source>
</evidence>